<comment type="subcellular location">
    <subcellularLocation>
        <location evidence="1 7">Membrane</location>
        <topology evidence="1 7">Multi-pass membrane protein</topology>
    </subcellularLocation>
</comment>
<keyword evidence="5 7" id="KW-0472">Membrane</keyword>
<dbReference type="HOGENOM" id="CLU_055524_6_1_1"/>
<dbReference type="PANTHER" id="PTHR19282">
    <property type="entry name" value="TETRASPANIN"/>
    <property type="match status" value="1"/>
</dbReference>
<keyword evidence="4 7" id="KW-1133">Transmembrane helix</keyword>
<dbReference type="PANTHER" id="PTHR19282:SF482">
    <property type="entry name" value="FI23944P1-RELATED"/>
    <property type="match status" value="1"/>
</dbReference>
<proteinExistence type="inferred from homology"/>
<evidence type="ECO:0000256" key="2">
    <source>
        <dbReference type="ARBA" id="ARBA00006840"/>
    </source>
</evidence>
<sequence>MASGGLTCVKYITFFCNLLFALTGLLILMVGAMVQLNYAHYSNFVSDHIWTAPIILMVVGAAVAFICFLGCCGALKENSCMILSFAILAVVIFLLEIGLGVAGYIKHSGLQQLMETQFNTTMKHYKDRDDYRDAWTLLQTELDCCGTYEPNDWEAIFPNKTLPPACCKVINLSEAKECTTLHSVQEGCLHKLLGIIDSKTLILASVVLSVAGIQLLTILFACCLYRSFRRSYDHV</sequence>
<dbReference type="InParanoid" id="B4JPX3"/>
<evidence type="ECO:0000256" key="7">
    <source>
        <dbReference type="RuleBase" id="RU361218"/>
    </source>
</evidence>
<comment type="similarity">
    <text evidence="2 7">Belongs to the tetraspanin (TM4SF) family.</text>
</comment>
<dbReference type="PhylomeDB" id="B4JPX3"/>
<evidence type="ECO:0000256" key="3">
    <source>
        <dbReference type="ARBA" id="ARBA00022692"/>
    </source>
</evidence>
<dbReference type="InterPro" id="IPR008952">
    <property type="entry name" value="Tetraspanin_EC2_sf"/>
</dbReference>
<evidence type="ECO:0000256" key="6">
    <source>
        <dbReference type="PIRSR" id="PIRSR002419-1"/>
    </source>
</evidence>
<keyword evidence="3 7" id="KW-0812">Transmembrane</keyword>
<evidence type="ECO:0000313" key="9">
    <source>
        <dbReference type="Proteomes" id="UP000001070"/>
    </source>
</evidence>
<dbReference type="KEGG" id="dgr:6566390"/>
<evidence type="ECO:0000256" key="4">
    <source>
        <dbReference type="ARBA" id="ARBA00022989"/>
    </source>
</evidence>
<dbReference type="CDD" id="cd03127">
    <property type="entry name" value="tetraspanin_LEL"/>
    <property type="match status" value="1"/>
</dbReference>
<feature type="disulfide bond" evidence="6">
    <location>
        <begin position="145"/>
        <end position="166"/>
    </location>
</feature>
<dbReference type="InterPro" id="IPR000301">
    <property type="entry name" value="Tetraspanin_animals"/>
</dbReference>
<evidence type="ECO:0000256" key="1">
    <source>
        <dbReference type="ARBA" id="ARBA00004141"/>
    </source>
</evidence>
<name>B4JPX3_DROGR</name>
<dbReference type="Proteomes" id="UP000001070">
    <property type="component" value="Unassembled WGS sequence"/>
</dbReference>
<evidence type="ECO:0000256" key="5">
    <source>
        <dbReference type="ARBA" id="ARBA00023136"/>
    </source>
</evidence>
<dbReference type="eggNOG" id="KOG3882">
    <property type="taxonomic scope" value="Eukaryota"/>
</dbReference>
<organism evidence="9">
    <name type="scientific">Drosophila grimshawi</name>
    <name type="common">Hawaiian fruit fly</name>
    <name type="synonym">Idiomyia grimshawi</name>
    <dbReference type="NCBI Taxonomy" id="7222"/>
    <lineage>
        <taxon>Eukaryota</taxon>
        <taxon>Metazoa</taxon>
        <taxon>Ecdysozoa</taxon>
        <taxon>Arthropoda</taxon>
        <taxon>Hexapoda</taxon>
        <taxon>Insecta</taxon>
        <taxon>Pterygota</taxon>
        <taxon>Neoptera</taxon>
        <taxon>Endopterygota</taxon>
        <taxon>Diptera</taxon>
        <taxon>Brachycera</taxon>
        <taxon>Muscomorpha</taxon>
        <taxon>Ephydroidea</taxon>
        <taxon>Drosophilidae</taxon>
        <taxon>Drosophila</taxon>
        <taxon>Hawaiian Drosophila</taxon>
    </lineage>
</organism>
<dbReference type="OrthoDB" id="10033535at2759"/>
<feature type="transmembrane region" description="Helical" evidence="7">
    <location>
        <begin position="82"/>
        <end position="105"/>
    </location>
</feature>
<dbReference type="PRINTS" id="PR00259">
    <property type="entry name" value="TMFOUR"/>
</dbReference>
<accession>B4JPX3</accession>
<gene>
    <name evidence="8" type="primary">Dgri\GH13315</name>
    <name evidence="8" type="ORF">Dgri_GH13315</name>
</gene>
<feature type="transmembrane region" description="Helical" evidence="7">
    <location>
        <begin position="201"/>
        <end position="225"/>
    </location>
</feature>
<dbReference type="SMR" id="B4JPX3"/>
<reference evidence="8 9" key="1">
    <citation type="journal article" date="2007" name="Nature">
        <title>Evolution of genes and genomes on the Drosophila phylogeny.</title>
        <authorList>
            <consortium name="Drosophila 12 Genomes Consortium"/>
            <person name="Clark A.G."/>
            <person name="Eisen M.B."/>
            <person name="Smith D.R."/>
            <person name="Bergman C.M."/>
            <person name="Oliver B."/>
            <person name="Markow T.A."/>
            <person name="Kaufman T.C."/>
            <person name="Kellis M."/>
            <person name="Gelbart W."/>
            <person name="Iyer V.N."/>
            <person name="Pollard D.A."/>
            <person name="Sackton T.B."/>
            <person name="Larracuente A.M."/>
            <person name="Singh N.D."/>
            <person name="Abad J.P."/>
            <person name="Abt D.N."/>
            <person name="Adryan B."/>
            <person name="Aguade M."/>
            <person name="Akashi H."/>
            <person name="Anderson W.W."/>
            <person name="Aquadro C.F."/>
            <person name="Ardell D.H."/>
            <person name="Arguello R."/>
            <person name="Artieri C.G."/>
            <person name="Barbash D.A."/>
            <person name="Barker D."/>
            <person name="Barsanti P."/>
            <person name="Batterham P."/>
            <person name="Batzoglou S."/>
            <person name="Begun D."/>
            <person name="Bhutkar A."/>
            <person name="Blanco E."/>
            <person name="Bosak S.A."/>
            <person name="Bradley R.K."/>
            <person name="Brand A.D."/>
            <person name="Brent M.R."/>
            <person name="Brooks A.N."/>
            <person name="Brown R.H."/>
            <person name="Butlin R.K."/>
            <person name="Caggese C."/>
            <person name="Calvi B.R."/>
            <person name="Bernardo de Carvalho A."/>
            <person name="Caspi A."/>
            <person name="Castrezana S."/>
            <person name="Celniker S.E."/>
            <person name="Chang J.L."/>
            <person name="Chapple C."/>
            <person name="Chatterji S."/>
            <person name="Chinwalla A."/>
            <person name="Civetta A."/>
            <person name="Clifton S.W."/>
            <person name="Comeron J.M."/>
            <person name="Costello J.C."/>
            <person name="Coyne J.A."/>
            <person name="Daub J."/>
            <person name="David R.G."/>
            <person name="Delcher A.L."/>
            <person name="Delehaunty K."/>
            <person name="Do C.B."/>
            <person name="Ebling H."/>
            <person name="Edwards K."/>
            <person name="Eickbush T."/>
            <person name="Evans J.D."/>
            <person name="Filipski A."/>
            <person name="Findeiss S."/>
            <person name="Freyhult E."/>
            <person name="Fulton L."/>
            <person name="Fulton R."/>
            <person name="Garcia A.C."/>
            <person name="Gardiner A."/>
            <person name="Garfield D.A."/>
            <person name="Garvin B.E."/>
            <person name="Gibson G."/>
            <person name="Gilbert D."/>
            <person name="Gnerre S."/>
            <person name="Godfrey J."/>
            <person name="Good R."/>
            <person name="Gotea V."/>
            <person name="Gravely B."/>
            <person name="Greenberg A.J."/>
            <person name="Griffiths-Jones S."/>
            <person name="Gross S."/>
            <person name="Guigo R."/>
            <person name="Gustafson E.A."/>
            <person name="Haerty W."/>
            <person name="Hahn M.W."/>
            <person name="Halligan D.L."/>
            <person name="Halpern A.L."/>
            <person name="Halter G.M."/>
            <person name="Han M.V."/>
            <person name="Heger A."/>
            <person name="Hillier L."/>
            <person name="Hinrichs A.S."/>
            <person name="Holmes I."/>
            <person name="Hoskins R.A."/>
            <person name="Hubisz M.J."/>
            <person name="Hultmark D."/>
            <person name="Huntley M.A."/>
            <person name="Jaffe D.B."/>
            <person name="Jagadeeshan S."/>
            <person name="Jeck W.R."/>
            <person name="Johnson J."/>
            <person name="Jones C.D."/>
            <person name="Jordan W.C."/>
            <person name="Karpen G.H."/>
            <person name="Kataoka E."/>
            <person name="Keightley P.D."/>
            <person name="Kheradpour P."/>
            <person name="Kirkness E.F."/>
            <person name="Koerich L.B."/>
            <person name="Kristiansen K."/>
            <person name="Kudrna D."/>
            <person name="Kulathinal R.J."/>
            <person name="Kumar S."/>
            <person name="Kwok R."/>
            <person name="Lander E."/>
            <person name="Langley C.H."/>
            <person name="Lapoint R."/>
            <person name="Lazzaro B.P."/>
            <person name="Lee S.J."/>
            <person name="Levesque L."/>
            <person name="Li R."/>
            <person name="Lin C.F."/>
            <person name="Lin M.F."/>
            <person name="Lindblad-Toh K."/>
            <person name="Llopart A."/>
            <person name="Long M."/>
            <person name="Low L."/>
            <person name="Lozovsky E."/>
            <person name="Lu J."/>
            <person name="Luo M."/>
            <person name="Machado C.A."/>
            <person name="Makalowski W."/>
            <person name="Marzo M."/>
            <person name="Matsuda M."/>
            <person name="Matzkin L."/>
            <person name="McAllister B."/>
            <person name="McBride C.S."/>
            <person name="McKernan B."/>
            <person name="McKernan K."/>
            <person name="Mendez-Lago M."/>
            <person name="Minx P."/>
            <person name="Mollenhauer M.U."/>
            <person name="Montooth K."/>
            <person name="Mount S.M."/>
            <person name="Mu X."/>
            <person name="Myers E."/>
            <person name="Negre B."/>
            <person name="Newfeld S."/>
            <person name="Nielsen R."/>
            <person name="Noor M.A."/>
            <person name="O'Grady P."/>
            <person name="Pachter L."/>
            <person name="Papaceit M."/>
            <person name="Parisi M.J."/>
            <person name="Parisi M."/>
            <person name="Parts L."/>
            <person name="Pedersen J.S."/>
            <person name="Pesole G."/>
            <person name="Phillippy A.M."/>
            <person name="Ponting C.P."/>
            <person name="Pop M."/>
            <person name="Porcelli D."/>
            <person name="Powell J.R."/>
            <person name="Prohaska S."/>
            <person name="Pruitt K."/>
            <person name="Puig M."/>
            <person name="Quesneville H."/>
            <person name="Ram K.R."/>
            <person name="Rand D."/>
            <person name="Rasmussen M.D."/>
            <person name="Reed L.K."/>
            <person name="Reenan R."/>
            <person name="Reily A."/>
            <person name="Remington K.A."/>
            <person name="Rieger T.T."/>
            <person name="Ritchie M.G."/>
            <person name="Robin C."/>
            <person name="Rogers Y.H."/>
            <person name="Rohde C."/>
            <person name="Rozas J."/>
            <person name="Rubenfield M.J."/>
            <person name="Ruiz A."/>
            <person name="Russo S."/>
            <person name="Salzberg S.L."/>
            <person name="Sanchez-Gracia A."/>
            <person name="Saranga D.J."/>
            <person name="Sato H."/>
            <person name="Schaeffer S.W."/>
            <person name="Schatz M.C."/>
            <person name="Schlenke T."/>
            <person name="Schwartz R."/>
            <person name="Segarra C."/>
            <person name="Singh R.S."/>
            <person name="Sirot L."/>
            <person name="Sirota M."/>
            <person name="Sisneros N.B."/>
            <person name="Smith C.D."/>
            <person name="Smith T.F."/>
            <person name="Spieth J."/>
            <person name="Stage D.E."/>
            <person name="Stark A."/>
            <person name="Stephan W."/>
            <person name="Strausberg R.L."/>
            <person name="Strempel S."/>
            <person name="Sturgill D."/>
            <person name="Sutton G."/>
            <person name="Sutton G.G."/>
            <person name="Tao W."/>
            <person name="Teichmann S."/>
            <person name="Tobari Y.N."/>
            <person name="Tomimura Y."/>
            <person name="Tsolas J.M."/>
            <person name="Valente V.L."/>
            <person name="Venter E."/>
            <person name="Venter J.C."/>
            <person name="Vicario S."/>
            <person name="Vieira F.G."/>
            <person name="Vilella A.J."/>
            <person name="Villasante A."/>
            <person name="Walenz B."/>
            <person name="Wang J."/>
            <person name="Wasserman M."/>
            <person name="Watts T."/>
            <person name="Wilson D."/>
            <person name="Wilson R.K."/>
            <person name="Wing R.A."/>
            <person name="Wolfner M.F."/>
            <person name="Wong A."/>
            <person name="Wong G.K."/>
            <person name="Wu C.I."/>
            <person name="Wu G."/>
            <person name="Yamamoto D."/>
            <person name="Yang H.P."/>
            <person name="Yang S.P."/>
            <person name="Yorke J.A."/>
            <person name="Yoshida K."/>
            <person name="Zdobnov E."/>
            <person name="Zhang P."/>
            <person name="Zhang Y."/>
            <person name="Zimin A.V."/>
            <person name="Baldwin J."/>
            <person name="Abdouelleil A."/>
            <person name="Abdulkadir J."/>
            <person name="Abebe A."/>
            <person name="Abera B."/>
            <person name="Abreu J."/>
            <person name="Acer S.C."/>
            <person name="Aftuck L."/>
            <person name="Alexander A."/>
            <person name="An P."/>
            <person name="Anderson E."/>
            <person name="Anderson S."/>
            <person name="Arachi H."/>
            <person name="Azer M."/>
            <person name="Bachantsang P."/>
            <person name="Barry A."/>
            <person name="Bayul T."/>
            <person name="Berlin A."/>
            <person name="Bessette D."/>
            <person name="Bloom T."/>
            <person name="Blye J."/>
            <person name="Boguslavskiy L."/>
            <person name="Bonnet C."/>
            <person name="Boukhgalter B."/>
            <person name="Bourzgui I."/>
            <person name="Brown A."/>
            <person name="Cahill P."/>
            <person name="Channer S."/>
            <person name="Cheshatsang Y."/>
            <person name="Chuda L."/>
            <person name="Citroen M."/>
            <person name="Collymore A."/>
            <person name="Cooke P."/>
            <person name="Costello M."/>
            <person name="D'Aco K."/>
            <person name="Daza R."/>
            <person name="De Haan G."/>
            <person name="DeGray S."/>
            <person name="DeMaso C."/>
            <person name="Dhargay N."/>
            <person name="Dooley K."/>
            <person name="Dooley E."/>
            <person name="Doricent M."/>
            <person name="Dorje P."/>
            <person name="Dorjee K."/>
            <person name="Dupes A."/>
            <person name="Elong R."/>
            <person name="Falk J."/>
            <person name="Farina A."/>
            <person name="Faro S."/>
            <person name="Ferguson D."/>
            <person name="Fisher S."/>
            <person name="Foley C.D."/>
            <person name="Franke A."/>
            <person name="Friedrich D."/>
            <person name="Gadbois L."/>
            <person name="Gearin G."/>
            <person name="Gearin C.R."/>
            <person name="Giannoukos G."/>
            <person name="Goode T."/>
            <person name="Graham J."/>
            <person name="Grandbois E."/>
            <person name="Grewal S."/>
            <person name="Gyaltsen K."/>
            <person name="Hafez N."/>
            <person name="Hagos B."/>
            <person name="Hall J."/>
            <person name="Henson C."/>
            <person name="Hollinger A."/>
            <person name="Honan T."/>
            <person name="Huard M.D."/>
            <person name="Hughes L."/>
            <person name="Hurhula B."/>
            <person name="Husby M.E."/>
            <person name="Kamat A."/>
            <person name="Kanga B."/>
            <person name="Kashin S."/>
            <person name="Khazanovich D."/>
            <person name="Kisner P."/>
            <person name="Lance K."/>
            <person name="Lara M."/>
            <person name="Lee W."/>
            <person name="Lennon N."/>
            <person name="Letendre F."/>
            <person name="LeVine R."/>
            <person name="Lipovsky A."/>
            <person name="Liu X."/>
            <person name="Liu J."/>
            <person name="Liu S."/>
            <person name="Lokyitsang T."/>
            <person name="Lokyitsang Y."/>
            <person name="Lubonja R."/>
            <person name="Lui A."/>
            <person name="MacDonald P."/>
            <person name="Magnisalis V."/>
            <person name="Maru K."/>
            <person name="Matthews C."/>
            <person name="McCusker W."/>
            <person name="McDonough S."/>
            <person name="Mehta T."/>
            <person name="Meldrim J."/>
            <person name="Meneus L."/>
            <person name="Mihai O."/>
            <person name="Mihalev A."/>
            <person name="Mihova T."/>
            <person name="Mittelman R."/>
            <person name="Mlenga V."/>
            <person name="Montmayeur A."/>
            <person name="Mulrain L."/>
            <person name="Navidi A."/>
            <person name="Naylor J."/>
            <person name="Negash T."/>
            <person name="Nguyen T."/>
            <person name="Nguyen N."/>
            <person name="Nicol R."/>
            <person name="Norbu C."/>
            <person name="Norbu N."/>
            <person name="Novod N."/>
            <person name="O'Neill B."/>
            <person name="Osman S."/>
            <person name="Markiewicz E."/>
            <person name="Oyono O.L."/>
            <person name="Patti C."/>
            <person name="Phunkhang P."/>
            <person name="Pierre F."/>
            <person name="Priest M."/>
            <person name="Raghuraman S."/>
            <person name="Rege F."/>
            <person name="Reyes R."/>
            <person name="Rise C."/>
            <person name="Rogov P."/>
            <person name="Ross K."/>
            <person name="Ryan E."/>
            <person name="Settipalli S."/>
            <person name="Shea T."/>
            <person name="Sherpa N."/>
            <person name="Shi L."/>
            <person name="Shih D."/>
            <person name="Sparrow T."/>
            <person name="Spaulding J."/>
            <person name="Stalker J."/>
            <person name="Stange-Thomann N."/>
            <person name="Stavropoulos S."/>
            <person name="Stone C."/>
            <person name="Strader C."/>
            <person name="Tesfaye S."/>
            <person name="Thomson T."/>
            <person name="Thoulutsang Y."/>
            <person name="Thoulutsang D."/>
            <person name="Topham K."/>
            <person name="Topping I."/>
            <person name="Tsamla T."/>
            <person name="Vassiliev H."/>
            <person name="Vo A."/>
            <person name="Wangchuk T."/>
            <person name="Wangdi T."/>
            <person name="Weiand M."/>
            <person name="Wilkinson J."/>
            <person name="Wilson A."/>
            <person name="Yadav S."/>
            <person name="Young G."/>
            <person name="Yu Q."/>
            <person name="Zembek L."/>
            <person name="Zhong D."/>
            <person name="Zimmer A."/>
            <person name="Zwirko Z."/>
            <person name="Jaffe D.B."/>
            <person name="Alvarez P."/>
            <person name="Brockman W."/>
            <person name="Butler J."/>
            <person name="Chin C."/>
            <person name="Gnerre S."/>
            <person name="Grabherr M."/>
            <person name="Kleber M."/>
            <person name="Mauceli E."/>
            <person name="MacCallum I."/>
        </authorList>
    </citation>
    <scope>NUCLEOTIDE SEQUENCE [LARGE SCALE GENOMIC DNA]</scope>
    <source>
        <strain evidence="9">Tucson 15287-2541.00</strain>
    </source>
</reference>
<dbReference type="AlphaFoldDB" id="B4JPX3"/>
<dbReference type="GO" id="GO:0005886">
    <property type="term" value="C:plasma membrane"/>
    <property type="evidence" value="ECO:0007669"/>
    <property type="project" value="TreeGrafter"/>
</dbReference>
<evidence type="ECO:0000313" key="8">
    <source>
        <dbReference type="EMBL" id="EDV98953.1"/>
    </source>
</evidence>
<dbReference type="EMBL" id="CH916372">
    <property type="protein sequence ID" value="EDV98953.1"/>
    <property type="molecule type" value="Genomic_DNA"/>
</dbReference>
<protein>
    <recommendedName>
        <fullName evidence="7">Tetraspanin</fullName>
    </recommendedName>
</protein>
<dbReference type="PIRSF" id="PIRSF002419">
    <property type="entry name" value="Tetraspanin"/>
    <property type="match status" value="1"/>
</dbReference>
<dbReference type="InterPro" id="IPR018499">
    <property type="entry name" value="Tetraspanin/Peripherin"/>
</dbReference>
<keyword evidence="9" id="KW-1185">Reference proteome</keyword>
<feature type="transmembrane region" description="Helical" evidence="7">
    <location>
        <begin position="12"/>
        <end position="34"/>
    </location>
</feature>
<dbReference type="STRING" id="7222.B4JPX3"/>
<feature type="transmembrane region" description="Helical" evidence="7">
    <location>
        <begin position="54"/>
        <end position="75"/>
    </location>
</feature>
<dbReference type="Gene3D" id="1.10.1450.10">
    <property type="entry name" value="Tetraspanin"/>
    <property type="match status" value="1"/>
</dbReference>
<dbReference type="OMA" id="LMEGQFN"/>
<dbReference type="FunCoup" id="B4JPX3">
    <property type="interactions" value="208"/>
</dbReference>
<dbReference type="Pfam" id="PF00335">
    <property type="entry name" value="Tetraspanin"/>
    <property type="match status" value="1"/>
</dbReference>
<dbReference type="SUPFAM" id="SSF48652">
    <property type="entry name" value="Tetraspanin"/>
    <property type="match status" value="1"/>
</dbReference>
<keyword evidence="6" id="KW-1015">Disulfide bond</keyword>